<feature type="domain" description="Peptidase C45 hydrolase" evidence="1">
    <location>
        <begin position="102"/>
        <end position="334"/>
    </location>
</feature>
<dbReference type="EMBL" id="JAAITT010000042">
    <property type="protein sequence ID" value="NSJ51518.1"/>
    <property type="molecule type" value="Genomic_DNA"/>
</dbReference>
<dbReference type="InterPro" id="IPR029055">
    <property type="entry name" value="Ntn_hydrolases_N"/>
</dbReference>
<reference evidence="3" key="2">
    <citation type="submission" date="2020-02" db="EMBL/GenBank/DDBJ databases">
        <authorList>
            <person name="Littmann E."/>
            <person name="Sorbara M."/>
        </authorList>
    </citation>
    <scope>NUCLEOTIDE SEQUENCE</scope>
    <source>
        <strain evidence="3">MSK.1.17</strain>
    </source>
</reference>
<dbReference type="InterPro" id="IPR047794">
    <property type="entry name" value="C45_proenzyme-like"/>
</dbReference>
<sequence length="373" mass="41644">MKKVYTRNTLLTGTHYEAGYRLGTQYAAIPQLKSCYTAGYPGFGTEEWEKASALFSQWCPGLNEELQGVADALKTRPQNLVYYAMTWLHPGCSHISLLPSMTKDGRPKVARNYEFNDAFEDFNVIKTSIQGAYTHIGTSVLGLGRDDGFNEMGLAVTMSSTSFPVGVDENMRRPAVTGLQFWAVIRTLLDTCRDVKECLDRLKDMPIAFNMNLILTDKAGNAALYETLDGRKAFRTIDPSSDAQYLYATNHPLLEELIPHEPRAMENSLKRIRNIEAFLEQHGKGLGTEDLKQFLLTPYPAGLSCPYYDDFFGTTKSMVIDPAAGTMELCWGGQETNGWQHYSLDGDFTEGVRAMDLCSQPAPPSLFQLTDIE</sequence>
<evidence type="ECO:0000259" key="1">
    <source>
        <dbReference type="Pfam" id="PF03417"/>
    </source>
</evidence>
<comment type="caution">
    <text evidence="2">The sequence shown here is derived from an EMBL/GenBank/DDBJ whole genome shotgun (WGS) entry which is preliminary data.</text>
</comment>
<protein>
    <submittedName>
        <fullName evidence="3">Acyl-CoA--6-aminopenicillanic acid acyl-transferase</fullName>
    </submittedName>
    <submittedName>
        <fullName evidence="2">C45 family peptidase</fullName>
    </submittedName>
</protein>
<proteinExistence type="predicted"/>
<dbReference type="Proteomes" id="UP001299608">
    <property type="component" value="Unassembled WGS sequence"/>
</dbReference>
<organism evidence="2 5">
    <name type="scientific">Enterocloster aldenensis</name>
    <dbReference type="NCBI Taxonomy" id="358742"/>
    <lineage>
        <taxon>Bacteria</taxon>
        <taxon>Bacillati</taxon>
        <taxon>Bacillota</taxon>
        <taxon>Clostridia</taxon>
        <taxon>Lachnospirales</taxon>
        <taxon>Lachnospiraceae</taxon>
        <taxon>Enterocloster</taxon>
    </lineage>
</organism>
<dbReference type="RefSeq" id="WP_165642867.1">
    <property type="nucleotide sequence ID" value="NZ_JAAITT010000042.1"/>
</dbReference>
<evidence type="ECO:0000313" key="4">
    <source>
        <dbReference type="Proteomes" id="UP000669239"/>
    </source>
</evidence>
<evidence type="ECO:0000313" key="5">
    <source>
        <dbReference type="Proteomes" id="UP001299608"/>
    </source>
</evidence>
<dbReference type="EMBL" id="JAKNGE010000044">
    <property type="protein sequence ID" value="MCG4748827.1"/>
    <property type="molecule type" value="Genomic_DNA"/>
</dbReference>
<dbReference type="Pfam" id="PF03417">
    <property type="entry name" value="AAT"/>
    <property type="match status" value="1"/>
</dbReference>
<reference evidence="3 4" key="1">
    <citation type="journal article" date="2020" name="Cell Host Microbe">
        <title>Functional and Genomic Variation between Human-Derived Isolates of Lachnospiraceae Reveals Inter- and Intra-Species Diversity.</title>
        <authorList>
            <person name="Sorbara M.T."/>
            <person name="Littmann E.R."/>
            <person name="Fontana E."/>
            <person name="Moody T.U."/>
            <person name="Kohout C.E."/>
            <person name="Gjonbalaj M."/>
            <person name="Eaton V."/>
            <person name="Seok R."/>
            <person name="Leiner I.M."/>
            <person name="Pamer E.G."/>
        </authorList>
    </citation>
    <scope>NUCLEOTIDE SEQUENCE [LARGE SCALE GENOMIC DNA]</scope>
    <source>
        <strain evidence="3 4">MSK.1.17</strain>
    </source>
</reference>
<name>A0AAW5C5M3_9FIRM</name>
<dbReference type="InterPro" id="IPR005079">
    <property type="entry name" value="Peptidase_C45_hydrolase"/>
</dbReference>
<keyword evidence="4" id="KW-1185">Reference proteome</keyword>
<evidence type="ECO:0000313" key="2">
    <source>
        <dbReference type="EMBL" id="MCG4748827.1"/>
    </source>
</evidence>
<evidence type="ECO:0000313" key="3">
    <source>
        <dbReference type="EMBL" id="NSJ51518.1"/>
    </source>
</evidence>
<dbReference type="SUPFAM" id="SSF56235">
    <property type="entry name" value="N-terminal nucleophile aminohydrolases (Ntn hydrolases)"/>
    <property type="match status" value="1"/>
</dbReference>
<dbReference type="PANTHER" id="PTHR34180:SF1">
    <property type="entry name" value="BETA-ALANYL-DOPAMINE_CARCININE HYDROLASE"/>
    <property type="match status" value="1"/>
</dbReference>
<reference evidence="2" key="3">
    <citation type="submission" date="2022-01" db="EMBL/GenBank/DDBJ databases">
        <title>Collection of gut derived symbiotic bacterial strains cultured from healthy donors.</title>
        <authorList>
            <person name="Lin H."/>
            <person name="Kohout C."/>
            <person name="Waligurski E."/>
            <person name="Pamer E.G."/>
        </authorList>
    </citation>
    <scope>NUCLEOTIDE SEQUENCE</scope>
    <source>
        <strain evidence="2">DFI.6.55</strain>
    </source>
</reference>
<dbReference type="Proteomes" id="UP000669239">
    <property type="component" value="Unassembled WGS sequence"/>
</dbReference>
<accession>A0AAW5C5M3</accession>
<dbReference type="InterPro" id="IPR047801">
    <property type="entry name" value="Peptidase_C45"/>
</dbReference>
<gene>
    <name evidence="3" type="ORF">G5B36_22800</name>
    <name evidence="2" type="ORF">L0N08_25760</name>
</gene>
<dbReference type="PANTHER" id="PTHR34180">
    <property type="entry name" value="PEPTIDASE C45"/>
    <property type="match status" value="1"/>
</dbReference>
<dbReference type="Gene3D" id="3.60.60.10">
    <property type="entry name" value="Penicillin V Acylase, Chain A"/>
    <property type="match status" value="1"/>
</dbReference>
<dbReference type="AlphaFoldDB" id="A0AAW5C5M3"/>
<dbReference type="NCBIfam" id="NF040521">
    <property type="entry name" value="C45_proenzyme"/>
    <property type="match status" value="1"/>
</dbReference>